<keyword evidence="1" id="KW-0472">Membrane</keyword>
<dbReference type="STRING" id="1229780.BN381_100044"/>
<dbReference type="AlphaFoldDB" id="R4Z0K2"/>
<feature type="transmembrane region" description="Helical" evidence="1">
    <location>
        <begin position="61"/>
        <end position="82"/>
    </location>
</feature>
<dbReference type="EMBL" id="CANL01000002">
    <property type="protein sequence ID" value="CCM62157.1"/>
    <property type="molecule type" value="Genomic_DNA"/>
</dbReference>
<keyword evidence="3" id="KW-1185">Reference proteome</keyword>
<dbReference type="RefSeq" id="WP_012223318.1">
    <property type="nucleotide sequence ID" value="NZ_HG422565.1"/>
</dbReference>
<sequence length="141" mass="14711">MISNHPDEWARSIRILTTVISAFLLMGSIGLPLTREGLGSATSTLDLVRLGTNLGKPAVTWGSRLVILALVGGVPLGISLLLPSRSGTMLWWAAVSLILTIGVLLAALLRDNLGTGGLLILAAGLVPILANRLAAKWNAVE</sequence>
<comment type="caution">
    <text evidence="2">The sequence shown here is derived from an EMBL/GenBank/DDBJ whole genome shotgun (WGS) entry which is preliminary data.</text>
</comment>
<evidence type="ECO:0000256" key="1">
    <source>
        <dbReference type="SAM" id="Phobius"/>
    </source>
</evidence>
<feature type="transmembrane region" description="Helical" evidence="1">
    <location>
        <begin position="12"/>
        <end position="33"/>
    </location>
</feature>
<keyword evidence="1" id="KW-0812">Transmembrane</keyword>
<evidence type="ECO:0000313" key="2">
    <source>
        <dbReference type="EMBL" id="CCM62157.1"/>
    </source>
</evidence>
<protein>
    <submittedName>
        <fullName evidence="2">Uncharacterized protein</fullName>
    </submittedName>
</protein>
<name>R4Z0K2_9ACTN</name>
<feature type="transmembrane region" description="Helical" evidence="1">
    <location>
        <begin position="89"/>
        <end position="109"/>
    </location>
</feature>
<proteinExistence type="predicted"/>
<keyword evidence="1" id="KW-1133">Transmembrane helix</keyword>
<evidence type="ECO:0000313" key="3">
    <source>
        <dbReference type="Proteomes" id="UP000018291"/>
    </source>
</evidence>
<dbReference type="Proteomes" id="UP000018291">
    <property type="component" value="Unassembled WGS sequence"/>
</dbReference>
<dbReference type="HOGENOM" id="CLU_1821853_0_0_11"/>
<feature type="transmembrane region" description="Helical" evidence="1">
    <location>
        <begin position="115"/>
        <end position="135"/>
    </location>
</feature>
<reference evidence="2 3" key="1">
    <citation type="journal article" date="2013" name="ISME J.">
        <title>Metabolic model for the filamentous 'Candidatus Microthrix parvicella' based on genomic and metagenomic analyses.</title>
        <authorList>
            <person name="Jon McIlroy S."/>
            <person name="Kristiansen R."/>
            <person name="Albertsen M."/>
            <person name="Michael Karst S."/>
            <person name="Rossetti S."/>
            <person name="Lund Nielsen J."/>
            <person name="Tandoi V."/>
            <person name="James Seviour R."/>
            <person name="Nielsen P.H."/>
        </authorList>
    </citation>
    <scope>NUCLEOTIDE SEQUENCE [LARGE SCALE GENOMIC DNA]</scope>
    <source>
        <strain evidence="2 3">RN1</strain>
    </source>
</reference>
<gene>
    <name evidence="2" type="ORF">BN381_100044</name>
</gene>
<organism evidence="2 3">
    <name type="scientific">Candidatus Neomicrothrix parvicella RN1</name>
    <dbReference type="NCBI Taxonomy" id="1229780"/>
    <lineage>
        <taxon>Bacteria</taxon>
        <taxon>Bacillati</taxon>
        <taxon>Actinomycetota</taxon>
        <taxon>Acidimicrobiia</taxon>
        <taxon>Acidimicrobiales</taxon>
        <taxon>Microthrixaceae</taxon>
        <taxon>Candidatus Neomicrothrix</taxon>
    </lineage>
</organism>
<accession>R4Z0K2</accession>